<dbReference type="AlphaFoldDB" id="A0A8T0MHQ2"/>
<dbReference type="InterPro" id="IPR005174">
    <property type="entry name" value="KIB1-4_b-propeller"/>
</dbReference>
<dbReference type="PANTHER" id="PTHR34591">
    <property type="entry name" value="OS03G0653100 PROTEIN-RELATED"/>
    <property type="match status" value="1"/>
</dbReference>
<feature type="domain" description="F-box" evidence="1">
    <location>
        <begin position="16"/>
        <end position="56"/>
    </location>
</feature>
<dbReference type="EMBL" id="CM029054">
    <property type="protein sequence ID" value="KAG2536891.1"/>
    <property type="molecule type" value="Genomic_DNA"/>
</dbReference>
<dbReference type="Pfam" id="PF00646">
    <property type="entry name" value="F-box"/>
    <property type="match status" value="1"/>
</dbReference>
<comment type="caution">
    <text evidence="2">The sequence shown here is derived from an EMBL/GenBank/DDBJ whole genome shotgun (WGS) entry which is preliminary data.</text>
</comment>
<dbReference type="InterPro" id="IPR001810">
    <property type="entry name" value="F-box_dom"/>
</dbReference>
<sequence>MAELPSPSRVRAMDLLPDDLLADVLTRLPPCSLAASRCVRKHWCAIIDTRRLLRADLLPLRLDGFFCVLAETPRNYDDDTFCLFFSRPSTACRINADLYILDHCNGLLLIWGVNPYVINPATRQRVPLPPFPEITRQWVHFKSFFFLAYDPMVSPHYEVVLIPVPRTGANNIELKESSEWPPSPFTTQVFSSRKWRWEERSFVREGEAAETIADMQYHRFEAVYLRGALYVHCRNGSVMRIALQNDKYQMIKSPAWNEDLAYYLGKCERVVYFGSLSEENMWPRFRAWLLNESCGQMEWVLKNDISLQAVVENFTNVYTDRYSTPWIVNYQDESDWVNYQKDVSEVQPEDESDWDFDSGIVLHETKDKVATDYAPMLFLGFHPYKKIAFFLLSRSSRVVSYHLNTSKVQELGILDELFSVSSFPYTPCWMALFENN</sequence>
<keyword evidence="3" id="KW-1185">Reference proteome</keyword>
<protein>
    <recommendedName>
        <fullName evidence="1">F-box domain-containing protein</fullName>
    </recommendedName>
</protein>
<evidence type="ECO:0000259" key="1">
    <source>
        <dbReference type="SMART" id="SM00256"/>
    </source>
</evidence>
<dbReference type="InterPro" id="IPR036047">
    <property type="entry name" value="F-box-like_dom_sf"/>
</dbReference>
<gene>
    <name evidence="2" type="ORF">PVAP13_9NG231400</name>
</gene>
<dbReference type="PANTHER" id="PTHR34591:SF23">
    <property type="entry name" value="F-BOX DOMAIN-CONTAINING PROTEIN"/>
    <property type="match status" value="1"/>
</dbReference>
<evidence type="ECO:0000313" key="2">
    <source>
        <dbReference type="EMBL" id="KAG2536891.1"/>
    </source>
</evidence>
<evidence type="ECO:0000313" key="3">
    <source>
        <dbReference type="Proteomes" id="UP000823388"/>
    </source>
</evidence>
<name>A0A8T0MHQ2_PANVG</name>
<proteinExistence type="predicted"/>
<dbReference type="SUPFAM" id="SSF81383">
    <property type="entry name" value="F-box domain"/>
    <property type="match status" value="1"/>
</dbReference>
<organism evidence="2 3">
    <name type="scientific">Panicum virgatum</name>
    <name type="common">Blackwell switchgrass</name>
    <dbReference type="NCBI Taxonomy" id="38727"/>
    <lineage>
        <taxon>Eukaryota</taxon>
        <taxon>Viridiplantae</taxon>
        <taxon>Streptophyta</taxon>
        <taxon>Embryophyta</taxon>
        <taxon>Tracheophyta</taxon>
        <taxon>Spermatophyta</taxon>
        <taxon>Magnoliopsida</taxon>
        <taxon>Liliopsida</taxon>
        <taxon>Poales</taxon>
        <taxon>Poaceae</taxon>
        <taxon>PACMAD clade</taxon>
        <taxon>Panicoideae</taxon>
        <taxon>Panicodae</taxon>
        <taxon>Paniceae</taxon>
        <taxon>Panicinae</taxon>
        <taxon>Panicum</taxon>
        <taxon>Panicum sect. Hiantes</taxon>
    </lineage>
</organism>
<reference evidence="2" key="1">
    <citation type="submission" date="2020-05" db="EMBL/GenBank/DDBJ databases">
        <title>WGS assembly of Panicum virgatum.</title>
        <authorList>
            <person name="Lovell J.T."/>
            <person name="Jenkins J."/>
            <person name="Shu S."/>
            <person name="Juenger T.E."/>
            <person name="Schmutz J."/>
        </authorList>
    </citation>
    <scope>NUCLEOTIDE SEQUENCE</scope>
    <source>
        <strain evidence="2">AP13</strain>
    </source>
</reference>
<dbReference type="Pfam" id="PF03478">
    <property type="entry name" value="Beta-prop_KIB1-4"/>
    <property type="match status" value="1"/>
</dbReference>
<dbReference type="Proteomes" id="UP000823388">
    <property type="component" value="Chromosome 9N"/>
</dbReference>
<accession>A0A8T0MHQ2</accession>
<dbReference type="SMART" id="SM00256">
    <property type="entry name" value="FBOX"/>
    <property type="match status" value="1"/>
</dbReference>